<sequence>MGKVESNKKQKKDALFNTAFELFTTKGTNKTTISDIADKAGVAKGTFYLYFKDKYDIRNKLVSYKTKELFYRAYQSVLEHEISGFDNQLHFMVDFILDSLEQDYALLVFISKNLSWGVFQAALDDKMPDSDQQFYQQYLELIKKDGRTYDHPDLMLFSVIELASSTCYSCILYQQPVSLAEYRPYMHRTIDAILTSFESKGL</sequence>
<evidence type="ECO:0000313" key="4">
    <source>
        <dbReference type="EMBL" id="MBC5740996.1"/>
    </source>
</evidence>
<accession>A0ABR7I3D9</accession>
<dbReference type="PROSITE" id="PS50977">
    <property type="entry name" value="HTH_TETR_2"/>
    <property type="match status" value="1"/>
</dbReference>
<dbReference type="Pfam" id="PF00440">
    <property type="entry name" value="TetR_N"/>
    <property type="match status" value="1"/>
</dbReference>
<dbReference type="InterPro" id="IPR001647">
    <property type="entry name" value="HTH_TetR"/>
</dbReference>
<dbReference type="InterPro" id="IPR009057">
    <property type="entry name" value="Homeodomain-like_sf"/>
</dbReference>
<organism evidence="4 5">
    <name type="scientific">Blautia intestinalis</name>
    <dbReference type="NCBI Taxonomy" id="2763028"/>
    <lineage>
        <taxon>Bacteria</taxon>
        <taxon>Bacillati</taxon>
        <taxon>Bacillota</taxon>
        <taxon>Clostridia</taxon>
        <taxon>Lachnospirales</taxon>
        <taxon>Lachnospiraceae</taxon>
        <taxon>Blautia</taxon>
    </lineage>
</organism>
<dbReference type="PRINTS" id="PR00455">
    <property type="entry name" value="HTHTETR"/>
</dbReference>
<dbReference type="EMBL" id="JACOQE010000006">
    <property type="protein sequence ID" value="MBC5740996.1"/>
    <property type="molecule type" value="Genomic_DNA"/>
</dbReference>
<dbReference type="Proteomes" id="UP000633936">
    <property type="component" value="Unassembled WGS sequence"/>
</dbReference>
<dbReference type="PANTHER" id="PTHR43479">
    <property type="entry name" value="ACREF/ENVCD OPERON REPRESSOR-RELATED"/>
    <property type="match status" value="1"/>
</dbReference>
<dbReference type="PANTHER" id="PTHR43479:SF11">
    <property type="entry name" value="ACREF_ENVCD OPERON REPRESSOR-RELATED"/>
    <property type="match status" value="1"/>
</dbReference>
<feature type="DNA-binding region" description="H-T-H motif" evidence="2">
    <location>
        <begin position="32"/>
        <end position="51"/>
    </location>
</feature>
<gene>
    <name evidence="4" type="ORF">H8Z79_11170</name>
</gene>
<dbReference type="SUPFAM" id="SSF46689">
    <property type="entry name" value="Homeodomain-like"/>
    <property type="match status" value="1"/>
</dbReference>
<feature type="domain" description="HTH tetR-type" evidence="3">
    <location>
        <begin position="9"/>
        <end position="69"/>
    </location>
</feature>
<evidence type="ECO:0000259" key="3">
    <source>
        <dbReference type="PROSITE" id="PS50977"/>
    </source>
</evidence>
<proteinExistence type="predicted"/>
<comment type="caution">
    <text evidence="4">The sequence shown here is derived from an EMBL/GenBank/DDBJ whole genome shotgun (WGS) entry which is preliminary data.</text>
</comment>
<reference evidence="4 5" key="1">
    <citation type="submission" date="2020-08" db="EMBL/GenBank/DDBJ databases">
        <title>Genome public.</title>
        <authorList>
            <person name="Liu C."/>
            <person name="Sun Q."/>
        </authorList>
    </citation>
    <scope>NUCLEOTIDE SEQUENCE [LARGE SCALE GENOMIC DNA]</scope>
    <source>
        <strain evidence="4 5">27-44</strain>
    </source>
</reference>
<evidence type="ECO:0000313" key="5">
    <source>
        <dbReference type="Proteomes" id="UP000633936"/>
    </source>
</evidence>
<protein>
    <submittedName>
        <fullName evidence="4">TetR/AcrR family transcriptional regulator</fullName>
    </submittedName>
</protein>
<dbReference type="RefSeq" id="WP_118039173.1">
    <property type="nucleotide sequence ID" value="NZ_JACOQE010000006.1"/>
</dbReference>
<name>A0ABR7I3D9_9FIRM</name>
<keyword evidence="1 2" id="KW-0238">DNA-binding</keyword>
<evidence type="ECO:0000256" key="2">
    <source>
        <dbReference type="PROSITE-ProRule" id="PRU00335"/>
    </source>
</evidence>
<dbReference type="Gene3D" id="1.10.357.10">
    <property type="entry name" value="Tetracycline Repressor, domain 2"/>
    <property type="match status" value="1"/>
</dbReference>
<dbReference type="InterPro" id="IPR050624">
    <property type="entry name" value="HTH-type_Tx_Regulator"/>
</dbReference>
<evidence type="ECO:0000256" key="1">
    <source>
        <dbReference type="ARBA" id="ARBA00023125"/>
    </source>
</evidence>
<keyword evidence="5" id="KW-1185">Reference proteome</keyword>